<dbReference type="SMART" id="SM00633">
    <property type="entry name" value="Glyco_10"/>
    <property type="match status" value="1"/>
</dbReference>
<dbReference type="InterPro" id="IPR017853">
    <property type="entry name" value="GH"/>
</dbReference>
<dbReference type="Gene3D" id="3.20.20.80">
    <property type="entry name" value="Glycosidases"/>
    <property type="match status" value="1"/>
</dbReference>
<feature type="domain" description="GH10" evidence="14">
    <location>
        <begin position="302"/>
        <end position="583"/>
    </location>
</feature>
<dbReference type="InterPro" id="IPR012291">
    <property type="entry name" value="CBM2_carb-bd_dom_sf"/>
</dbReference>
<feature type="region of interest" description="Disordered" evidence="12">
    <location>
        <begin position="125"/>
        <end position="163"/>
    </location>
</feature>
<evidence type="ECO:0000256" key="4">
    <source>
        <dbReference type="ARBA" id="ARBA00022729"/>
    </source>
</evidence>
<keyword evidence="7 11" id="KW-0119">Carbohydrate metabolism</keyword>
<evidence type="ECO:0000313" key="16">
    <source>
        <dbReference type="Proteomes" id="UP000184600"/>
    </source>
</evidence>
<keyword evidence="5" id="KW-0677">Repeat</keyword>
<dbReference type="SUPFAM" id="SSF49384">
    <property type="entry name" value="Carbohydrate-binding domain"/>
    <property type="match status" value="1"/>
</dbReference>
<keyword evidence="9 11" id="KW-0624">Polysaccharide degradation</keyword>
<keyword evidence="8 11" id="KW-0326">Glycosidase</keyword>
<evidence type="ECO:0000256" key="5">
    <source>
        <dbReference type="ARBA" id="ARBA00022737"/>
    </source>
</evidence>
<dbReference type="InterPro" id="IPR001000">
    <property type="entry name" value="GH10_dom"/>
</dbReference>
<dbReference type="Pfam" id="PF02018">
    <property type="entry name" value="CBM_4_9"/>
    <property type="match status" value="1"/>
</dbReference>
<accession>A0A1M7YVJ9</accession>
<dbReference type="OrthoDB" id="4241492at2"/>
<dbReference type="PROSITE" id="PS00591">
    <property type="entry name" value="GH10_1"/>
    <property type="match status" value="1"/>
</dbReference>
<dbReference type="InterPro" id="IPR008965">
    <property type="entry name" value="CBM2/CBM3_carb-bd_dom_sf"/>
</dbReference>
<keyword evidence="3 15" id="KW-0858">Xylan degradation</keyword>
<dbReference type="EMBL" id="FRFG01000026">
    <property type="protein sequence ID" value="SHO56496.1"/>
    <property type="molecule type" value="Genomic_DNA"/>
</dbReference>
<evidence type="ECO:0000256" key="11">
    <source>
        <dbReference type="RuleBase" id="RU361174"/>
    </source>
</evidence>
<protein>
    <recommendedName>
        <fullName evidence="11">Beta-xylanase</fullName>
        <ecNumber evidence="11">3.2.1.8</ecNumber>
    </recommendedName>
</protein>
<evidence type="ECO:0000256" key="9">
    <source>
        <dbReference type="ARBA" id="ARBA00023326"/>
    </source>
</evidence>
<dbReference type="Pfam" id="PF00553">
    <property type="entry name" value="CBM_2"/>
    <property type="match status" value="1"/>
</dbReference>
<keyword evidence="6 11" id="KW-0378">Hydrolase</keyword>
<evidence type="ECO:0000256" key="10">
    <source>
        <dbReference type="PROSITE-ProRule" id="PRU10061"/>
    </source>
</evidence>
<evidence type="ECO:0000256" key="6">
    <source>
        <dbReference type="ARBA" id="ARBA00022801"/>
    </source>
</evidence>
<dbReference type="GO" id="GO:0031176">
    <property type="term" value="F:endo-1,4-beta-xylanase activity"/>
    <property type="evidence" value="ECO:0007669"/>
    <property type="project" value="UniProtKB-EC"/>
</dbReference>
<dbReference type="AlphaFoldDB" id="A0A1M7YVJ9"/>
<feature type="compositionally biased region" description="Low complexity" evidence="12">
    <location>
        <begin position="130"/>
        <end position="148"/>
    </location>
</feature>
<feature type="domain" description="CBM2" evidence="13">
    <location>
        <begin position="38"/>
        <end position="148"/>
    </location>
</feature>
<evidence type="ECO:0000313" key="15">
    <source>
        <dbReference type="EMBL" id="SHO56496.1"/>
    </source>
</evidence>
<dbReference type="Gene3D" id="2.60.40.290">
    <property type="match status" value="1"/>
</dbReference>
<name>A0A1M7YVJ9_9VIBR</name>
<keyword evidence="16" id="KW-1185">Reference proteome</keyword>
<dbReference type="Gene3D" id="2.60.120.260">
    <property type="entry name" value="Galactose-binding domain-like"/>
    <property type="match status" value="1"/>
</dbReference>
<dbReference type="InterPro" id="IPR003305">
    <property type="entry name" value="CenC_carb-bd"/>
</dbReference>
<dbReference type="GO" id="GO:0030247">
    <property type="term" value="F:polysaccharide binding"/>
    <property type="evidence" value="ECO:0007669"/>
    <property type="project" value="UniProtKB-UniRule"/>
</dbReference>
<dbReference type="PANTHER" id="PTHR31490">
    <property type="entry name" value="GLYCOSYL HYDROLASE"/>
    <property type="match status" value="1"/>
</dbReference>
<evidence type="ECO:0000259" key="13">
    <source>
        <dbReference type="PROSITE" id="PS51173"/>
    </source>
</evidence>
<dbReference type="SUPFAM" id="SSF51445">
    <property type="entry name" value="(Trans)glycosidases"/>
    <property type="match status" value="1"/>
</dbReference>
<feature type="active site" description="Nucleophile" evidence="10">
    <location>
        <position position="518"/>
    </location>
</feature>
<dbReference type="PROSITE" id="PS51760">
    <property type="entry name" value="GH10_2"/>
    <property type="match status" value="1"/>
</dbReference>
<evidence type="ECO:0000256" key="1">
    <source>
        <dbReference type="ARBA" id="ARBA00000681"/>
    </source>
</evidence>
<dbReference type="Proteomes" id="UP000184600">
    <property type="component" value="Unassembled WGS sequence"/>
</dbReference>
<dbReference type="EC" id="3.2.1.8" evidence="11"/>
<gene>
    <name evidence="15" type="primary">xynB_1</name>
    <name evidence="15" type="ORF">VQ7734_02265</name>
</gene>
<evidence type="ECO:0000256" key="2">
    <source>
        <dbReference type="ARBA" id="ARBA00007495"/>
    </source>
</evidence>
<dbReference type="InterPro" id="IPR044846">
    <property type="entry name" value="GH10"/>
</dbReference>
<dbReference type="SUPFAM" id="SSF49785">
    <property type="entry name" value="Galactose-binding domain-like"/>
    <property type="match status" value="1"/>
</dbReference>
<comment type="catalytic activity">
    <reaction evidence="1 11">
        <text>Endohydrolysis of (1-&gt;4)-beta-D-xylosidic linkages in xylans.</text>
        <dbReference type="EC" id="3.2.1.8"/>
    </reaction>
</comment>
<evidence type="ECO:0000256" key="3">
    <source>
        <dbReference type="ARBA" id="ARBA00022651"/>
    </source>
</evidence>
<reference evidence="16" key="1">
    <citation type="submission" date="2016-12" db="EMBL/GenBank/DDBJ databases">
        <authorList>
            <person name="Rodrigo-Torres L."/>
            <person name="Arahal R.D."/>
            <person name="Lucena T."/>
        </authorList>
    </citation>
    <scope>NUCLEOTIDE SEQUENCE [LARGE SCALE GENOMIC DNA]</scope>
</reference>
<dbReference type="InterPro" id="IPR001919">
    <property type="entry name" value="CBD2"/>
</dbReference>
<evidence type="ECO:0000256" key="7">
    <source>
        <dbReference type="ARBA" id="ARBA00023277"/>
    </source>
</evidence>
<dbReference type="Pfam" id="PF00331">
    <property type="entry name" value="Glyco_hydro_10"/>
    <property type="match status" value="1"/>
</dbReference>
<comment type="similarity">
    <text evidence="2 11">Belongs to the glycosyl hydrolase 10 (cellulase F) family.</text>
</comment>
<dbReference type="GO" id="GO:0045493">
    <property type="term" value="P:xylan catabolic process"/>
    <property type="evidence" value="ECO:0007669"/>
    <property type="project" value="UniProtKB-KW"/>
</dbReference>
<organism evidence="15 16">
    <name type="scientific">Vibrio quintilis</name>
    <dbReference type="NCBI Taxonomy" id="1117707"/>
    <lineage>
        <taxon>Bacteria</taxon>
        <taxon>Pseudomonadati</taxon>
        <taxon>Pseudomonadota</taxon>
        <taxon>Gammaproteobacteria</taxon>
        <taxon>Vibrionales</taxon>
        <taxon>Vibrionaceae</taxon>
        <taxon>Vibrio</taxon>
    </lineage>
</organism>
<dbReference type="PRINTS" id="PR00134">
    <property type="entry name" value="GLHYDRLASE10"/>
</dbReference>
<dbReference type="InterPro" id="IPR031158">
    <property type="entry name" value="GH10_AS"/>
</dbReference>
<dbReference type="InterPro" id="IPR008979">
    <property type="entry name" value="Galactose-bd-like_sf"/>
</dbReference>
<dbReference type="SMART" id="SM00637">
    <property type="entry name" value="CBD_II"/>
    <property type="match status" value="1"/>
</dbReference>
<evidence type="ECO:0000259" key="14">
    <source>
        <dbReference type="PROSITE" id="PS51760"/>
    </source>
</evidence>
<sequence>MKINIQQQWPGLKQAGGTHYKTVGSMLAAFAVLSMPLGNAMAGTSGVSHQVTISNDWNSGYCAGLTVTNNNSAAVTDWQVDVDVDGTVSSLWNAEWSQDDTVVHVSGSGQYETLQAGQSTSQIGFCVNRSSGSDNSGGNSSGGSTSSGLAENGDVEDGLTNWSSTAGDVERTMQDSHNGAASVLITNRTAGWNGITFKPESLSNGKKYNVSVWVKLAPGASDSTLILTAKRTDDSDTSTTDEYTRIATATVSDYEWTELKGSYSQTGTTFQHFIIESESDSVSYYADDFTVESAGDADDNGGSSSGNSKKFVGNITTGGSVRSDFVNYWDQITPENEGKWGSVEKTRDVYNWSGVDAVYEYAKAHNIPFKQHTFVWGSQYPSWITSLSAKEQAAEIEEWIQDFCTRYPDVDIIDVVNEATPGHAPAEFAENAFGDDWIIKSFKLARKYCPKATLVLNDYNVLSWHTDKFIAMAKPAVEAGVVDAIGLQAHGLESISTSKLQTNLNKVAALGLPIYISEYDIAKTDDQAQLDVMKAQFPLFYNSDNVAGITLWGYVDGKTWRDGTGLIYSDGTERPAMKWLMDYIGK</sequence>
<dbReference type="PROSITE" id="PS51173">
    <property type="entry name" value="CBM2"/>
    <property type="match status" value="1"/>
</dbReference>
<evidence type="ECO:0000256" key="8">
    <source>
        <dbReference type="ARBA" id="ARBA00023295"/>
    </source>
</evidence>
<dbReference type="PANTHER" id="PTHR31490:SF88">
    <property type="entry name" value="BETA-XYLANASE"/>
    <property type="match status" value="1"/>
</dbReference>
<proteinExistence type="inferred from homology"/>
<dbReference type="STRING" id="1117707.VQ7734_02265"/>
<evidence type="ECO:0000256" key="12">
    <source>
        <dbReference type="SAM" id="MobiDB-lite"/>
    </source>
</evidence>
<dbReference type="RefSeq" id="WP_073582519.1">
    <property type="nucleotide sequence ID" value="NZ_AP024897.1"/>
</dbReference>
<keyword evidence="4" id="KW-0732">Signal</keyword>